<dbReference type="EC" id="5.4.2.8" evidence="1"/>
<dbReference type="EC" id="5.4.2.10" evidence="1"/>
<comment type="caution">
    <text evidence="1">The sequence shown here is derived from an EMBL/GenBank/DDBJ whole genome shotgun (WGS) entry which is preliminary data.</text>
</comment>
<gene>
    <name evidence="2" type="ORF">JCM19275_1651</name>
    <name evidence="1" type="ORF">JCM19296_3140</name>
</gene>
<proteinExistence type="predicted"/>
<dbReference type="AlphaFoldDB" id="A0A081DF36"/>
<protein>
    <submittedName>
        <fullName evidence="1">Phosphomannomutase</fullName>
        <ecNumber evidence="1">5.4.2.10</ecNumber>
        <ecNumber evidence="1">5.4.2.8</ecNumber>
    </submittedName>
</protein>
<keyword evidence="1" id="KW-0413">Isomerase</keyword>
<sequence>MDRLAFMTEEGEMFGEEYTLVACADYILGHHKGNTVSNLSSSRALRDVTEAHGVHIMLQQ</sequence>
<evidence type="ECO:0000313" key="4">
    <source>
        <dbReference type="Proteomes" id="UP000029647"/>
    </source>
</evidence>
<evidence type="ECO:0000313" key="2">
    <source>
        <dbReference type="EMBL" id="GAL75768.1"/>
    </source>
</evidence>
<reference evidence="3 4" key="1">
    <citation type="journal article" date="2014" name="Genome Announc.">
        <title>Draft Genome Sequences of Marine Flavobacterium Nonlabens Strains NR17, NR24, NR27, NR32, NR33, and Ara13.</title>
        <authorList>
            <person name="Nakanishi M."/>
            <person name="Meirelles P."/>
            <person name="Suzuki R."/>
            <person name="Takatani N."/>
            <person name="Mino S."/>
            <person name="Suda W."/>
            <person name="Oshima K."/>
            <person name="Hattori M."/>
            <person name="Ohkuma M."/>
            <person name="Hosokawa M."/>
            <person name="Miyashita K."/>
            <person name="Thompson F.L."/>
            <person name="Niwa A."/>
            <person name="Sawabe T."/>
            <person name="Sawabe T."/>
        </authorList>
    </citation>
    <scope>NUCLEOTIDE SEQUENCE [LARGE SCALE GENOMIC DNA]</scope>
    <source>
        <strain evidence="2">JCM 19275</strain>
        <strain evidence="1">JCM 19296</strain>
        <strain evidence="4">JCM19275</strain>
        <strain evidence="3">JCM19296</strain>
    </source>
</reference>
<evidence type="ECO:0000313" key="1">
    <source>
        <dbReference type="EMBL" id="GAK77532.1"/>
    </source>
</evidence>
<organism evidence="1 3">
    <name type="scientific">Nonlabens ulvanivorans</name>
    <name type="common">Persicivirga ulvanivorans</name>
    <dbReference type="NCBI Taxonomy" id="906888"/>
    <lineage>
        <taxon>Bacteria</taxon>
        <taxon>Pseudomonadati</taxon>
        <taxon>Bacteroidota</taxon>
        <taxon>Flavobacteriia</taxon>
        <taxon>Flavobacteriales</taxon>
        <taxon>Flavobacteriaceae</taxon>
        <taxon>Nonlabens</taxon>
    </lineage>
</organism>
<dbReference type="GO" id="GO:0004615">
    <property type="term" value="F:phosphomannomutase activity"/>
    <property type="evidence" value="ECO:0007669"/>
    <property type="project" value="UniProtKB-EC"/>
</dbReference>
<name>A0A081DF36_NONUL</name>
<dbReference type="Proteomes" id="UP000028980">
    <property type="component" value="Unassembled WGS sequence"/>
</dbReference>
<dbReference type="Proteomes" id="UP000029647">
    <property type="component" value="Unassembled WGS sequence"/>
</dbReference>
<evidence type="ECO:0000313" key="3">
    <source>
        <dbReference type="Proteomes" id="UP000028980"/>
    </source>
</evidence>
<dbReference type="GO" id="GO:0008966">
    <property type="term" value="F:phosphoglucosamine mutase activity"/>
    <property type="evidence" value="ECO:0007669"/>
    <property type="project" value="UniProtKB-EC"/>
</dbReference>
<dbReference type="EMBL" id="BBLG01000010">
    <property type="protein sequence ID" value="GAK77532.1"/>
    <property type="molecule type" value="Genomic_DNA"/>
</dbReference>
<dbReference type="EMBL" id="BBNT01000006">
    <property type="protein sequence ID" value="GAL75768.1"/>
    <property type="molecule type" value="Genomic_DNA"/>
</dbReference>
<dbReference type="Gene3D" id="3.40.120.10">
    <property type="entry name" value="Alpha-D-Glucose-1,6-Bisphosphate, subunit A, domain 3"/>
    <property type="match status" value="2"/>
</dbReference>
<accession>A0A081DF36</accession>